<sequence>MEMYGSDGSQGIQVYRAMKRLTASPKQAVCCPNHQGSCHRWPTCADLRRQQSRDAFKTWWSTEAPESYKPLNLERRPLAALRSSRSQEQRSTASSRRDLATETSPTTTNDLIMTTRVLTAHADDAKHQSTHSTAGRYRHGSV</sequence>
<organism evidence="2 3">
    <name type="scientific">Purpureocillium lilacinum</name>
    <name type="common">Paecilomyces lilacinus</name>
    <dbReference type="NCBI Taxonomy" id="33203"/>
    <lineage>
        <taxon>Eukaryota</taxon>
        <taxon>Fungi</taxon>
        <taxon>Dikarya</taxon>
        <taxon>Ascomycota</taxon>
        <taxon>Pezizomycotina</taxon>
        <taxon>Sordariomycetes</taxon>
        <taxon>Hypocreomycetidae</taxon>
        <taxon>Hypocreales</taxon>
        <taxon>Ophiocordycipitaceae</taxon>
        <taxon>Purpureocillium</taxon>
    </lineage>
</organism>
<feature type="region of interest" description="Disordered" evidence="1">
    <location>
        <begin position="70"/>
        <end position="142"/>
    </location>
</feature>
<comment type="caution">
    <text evidence="2">The sequence shown here is derived from an EMBL/GenBank/DDBJ whole genome shotgun (WGS) entry which is preliminary data.</text>
</comment>
<name>A0ABR0BGM8_PURLI</name>
<evidence type="ECO:0000313" key="2">
    <source>
        <dbReference type="EMBL" id="KAK4076877.1"/>
    </source>
</evidence>
<evidence type="ECO:0000313" key="3">
    <source>
        <dbReference type="Proteomes" id="UP001287286"/>
    </source>
</evidence>
<proteinExistence type="predicted"/>
<evidence type="ECO:0000256" key="1">
    <source>
        <dbReference type="SAM" id="MobiDB-lite"/>
    </source>
</evidence>
<reference evidence="2 3" key="1">
    <citation type="journal article" date="2024" name="Microbiol. Resour. Announc.">
        <title>Genome annotations for the ascomycete fungi Trichoderma harzianum, Trichoderma aggressivum, and Purpureocillium lilacinum.</title>
        <authorList>
            <person name="Beijen E.P.W."/>
            <person name="Ohm R.A."/>
        </authorList>
    </citation>
    <scope>NUCLEOTIDE SEQUENCE [LARGE SCALE GENOMIC DNA]</scope>
    <source>
        <strain evidence="2 3">CBS 150709</strain>
    </source>
</reference>
<accession>A0ABR0BGM8</accession>
<gene>
    <name evidence="2" type="ORF">Purlil1_12532</name>
</gene>
<feature type="compositionally biased region" description="Polar residues" evidence="1">
    <location>
        <begin position="101"/>
        <end position="112"/>
    </location>
</feature>
<protein>
    <submittedName>
        <fullName evidence="2">Uncharacterized protein</fullName>
    </submittedName>
</protein>
<dbReference type="EMBL" id="JAWRVI010000110">
    <property type="protein sequence ID" value="KAK4076877.1"/>
    <property type="molecule type" value="Genomic_DNA"/>
</dbReference>
<keyword evidence="3" id="KW-1185">Reference proteome</keyword>
<dbReference type="Proteomes" id="UP001287286">
    <property type="component" value="Unassembled WGS sequence"/>
</dbReference>